<organism evidence="2 3">
    <name type="scientific">Polyrhizophydium stewartii</name>
    <dbReference type="NCBI Taxonomy" id="2732419"/>
    <lineage>
        <taxon>Eukaryota</taxon>
        <taxon>Fungi</taxon>
        <taxon>Fungi incertae sedis</taxon>
        <taxon>Chytridiomycota</taxon>
        <taxon>Chytridiomycota incertae sedis</taxon>
        <taxon>Chytridiomycetes</taxon>
        <taxon>Rhizophydiales</taxon>
        <taxon>Rhizophydiales incertae sedis</taxon>
        <taxon>Polyrhizophydium</taxon>
    </lineage>
</organism>
<evidence type="ECO:0000313" key="2">
    <source>
        <dbReference type="EMBL" id="KAL2916025.1"/>
    </source>
</evidence>
<accession>A0ABR4N937</accession>
<protein>
    <recommendedName>
        <fullName evidence="4">Phospholipase C</fullName>
    </recommendedName>
</protein>
<dbReference type="EMBL" id="JADGIZ020000019">
    <property type="protein sequence ID" value="KAL2916025.1"/>
    <property type="molecule type" value="Genomic_DNA"/>
</dbReference>
<proteinExistence type="predicted"/>
<evidence type="ECO:0000313" key="3">
    <source>
        <dbReference type="Proteomes" id="UP001527925"/>
    </source>
</evidence>
<dbReference type="InterPro" id="IPR007312">
    <property type="entry name" value="Phosphoesterase"/>
</dbReference>
<evidence type="ECO:0000256" key="1">
    <source>
        <dbReference type="ARBA" id="ARBA00022801"/>
    </source>
</evidence>
<sequence length="417" mass="46372">MDAINPFPKGPIKNLVVLVMENRSFDSVLGRLKWDGMNPAVDGLNGTEFNEADGKKYYVTKATISDRVFDPLHFIWDMTKQIYSIDGDVVGDAKPEMKGFARSGFGKSGDYGAIVTMEAHGPDTMPVTYALAQQFSIIEDWFASFPGSTYPNRNFVHCATSAGQVSNAAEATCDDSRAWSSGVDCHTVFDSLREKGYSWKIYTSNYNPWSEVPAENKKVTTNFFKSQCRPANMMRVNRMSDLHVHARAGRLAPYTFIDPQQDVTDNHPPADLRAGEKLVKELYESLRASPQWNQTLFLITYDENGGFYDHVSPPTGVPAPDNIPADHSVGDFKFDRLGARVPAILISPLVPKGGVFRSTVPGRHYEHSSISATIKRIFDLPSFLTKRDAWALPFDNIASLPTPRTDCPVTMPDPYAH</sequence>
<dbReference type="InterPro" id="IPR017850">
    <property type="entry name" value="Alkaline_phosphatase_core_sf"/>
</dbReference>
<dbReference type="Pfam" id="PF04185">
    <property type="entry name" value="Phosphoesterase"/>
    <property type="match status" value="1"/>
</dbReference>
<dbReference type="Proteomes" id="UP001527925">
    <property type="component" value="Unassembled WGS sequence"/>
</dbReference>
<dbReference type="PANTHER" id="PTHR31956">
    <property type="entry name" value="NON-SPECIFIC PHOSPHOLIPASE C4-RELATED"/>
    <property type="match status" value="1"/>
</dbReference>
<evidence type="ECO:0008006" key="4">
    <source>
        <dbReference type="Google" id="ProtNLM"/>
    </source>
</evidence>
<comment type="caution">
    <text evidence="2">The sequence shown here is derived from an EMBL/GenBank/DDBJ whole genome shotgun (WGS) entry which is preliminary data.</text>
</comment>
<dbReference type="SUPFAM" id="SSF53649">
    <property type="entry name" value="Alkaline phosphatase-like"/>
    <property type="match status" value="1"/>
</dbReference>
<dbReference type="Gene3D" id="3.40.720.10">
    <property type="entry name" value="Alkaline Phosphatase, subunit A"/>
    <property type="match status" value="1"/>
</dbReference>
<gene>
    <name evidence="2" type="ORF">HK105_204449</name>
</gene>
<reference evidence="2 3" key="1">
    <citation type="submission" date="2023-09" db="EMBL/GenBank/DDBJ databases">
        <title>Pangenome analysis of Batrachochytrium dendrobatidis and related Chytrids.</title>
        <authorList>
            <person name="Yacoub M.N."/>
            <person name="Stajich J.E."/>
            <person name="James T.Y."/>
        </authorList>
    </citation>
    <scope>NUCLEOTIDE SEQUENCE [LARGE SCALE GENOMIC DNA]</scope>
    <source>
        <strain evidence="2 3">JEL0888</strain>
    </source>
</reference>
<keyword evidence="3" id="KW-1185">Reference proteome</keyword>
<name>A0ABR4N937_9FUNG</name>
<keyword evidence="1" id="KW-0378">Hydrolase</keyword>
<dbReference type="PANTHER" id="PTHR31956:SF1">
    <property type="entry name" value="NON-SPECIFIC PHOSPHOLIPASE C1"/>
    <property type="match status" value="1"/>
</dbReference>